<comment type="caution">
    <text evidence="1">The sequence shown here is derived from an EMBL/GenBank/DDBJ whole genome shotgun (WGS) entry which is preliminary data.</text>
</comment>
<evidence type="ECO:0000313" key="2">
    <source>
        <dbReference type="Proteomes" id="UP001500177"/>
    </source>
</evidence>
<organism evidence="1 2">
    <name type="scientific">Brevibacterium permense</name>
    <dbReference type="NCBI Taxonomy" id="234834"/>
    <lineage>
        <taxon>Bacteria</taxon>
        <taxon>Bacillati</taxon>
        <taxon>Actinomycetota</taxon>
        <taxon>Actinomycetes</taxon>
        <taxon>Micrococcales</taxon>
        <taxon>Brevibacteriaceae</taxon>
        <taxon>Brevibacterium</taxon>
    </lineage>
</organism>
<gene>
    <name evidence="1" type="ORF">GCM10009690_15720</name>
</gene>
<evidence type="ECO:0000313" key="1">
    <source>
        <dbReference type="EMBL" id="GAA1513647.1"/>
    </source>
</evidence>
<reference evidence="1 2" key="1">
    <citation type="journal article" date="2019" name="Int. J. Syst. Evol. Microbiol.">
        <title>The Global Catalogue of Microorganisms (GCM) 10K type strain sequencing project: providing services to taxonomists for standard genome sequencing and annotation.</title>
        <authorList>
            <consortium name="The Broad Institute Genomics Platform"/>
            <consortium name="The Broad Institute Genome Sequencing Center for Infectious Disease"/>
            <person name="Wu L."/>
            <person name="Ma J."/>
        </authorList>
    </citation>
    <scope>NUCLEOTIDE SEQUENCE [LARGE SCALE GENOMIC DNA]</scope>
    <source>
        <strain evidence="1 2">JCM 13318</strain>
    </source>
</reference>
<name>A0ABN2A977_9MICO</name>
<proteinExistence type="predicted"/>
<dbReference type="Proteomes" id="UP001500177">
    <property type="component" value="Unassembled WGS sequence"/>
</dbReference>
<keyword evidence="2" id="KW-1185">Reference proteome</keyword>
<protein>
    <submittedName>
        <fullName evidence="1">Uncharacterized protein</fullName>
    </submittedName>
</protein>
<sequence>MPLLKNCSHKYCDHPVFPCQSCNTTPLACTAGQKNGRGWCCPNCRHTRKKEHTGDSVSA</sequence>
<dbReference type="EMBL" id="BAAALX010000009">
    <property type="protein sequence ID" value="GAA1513647.1"/>
    <property type="molecule type" value="Genomic_DNA"/>
</dbReference>
<accession>A0ABN2A977</accession>